<dbReference type="PANTHER" id="PTHR43272:SF33">
    <property type="entry name" value="AMP-BINDING DOMAIN-CONTAINING PROTEIN-RELATED"/>
    <property type="match status" value="1"/>
</dbReference>
<dbReference type="Pfam" id="PF00501">
    <property type="entry name" value="AMP-binding"/>
    <property type="match status" value="1"/>
</dbReference>
<reference evidence="5 6" key="1">
    <citation type="submission" date="2013-10" db="EMBL/GenBank/DDBJ databases">
        <title>Complete genome sequence of Corynebacterium lactis DSM 45799(T), isolated from raw cow milk.</title>
        <authorList>
            <person name="Ruckert C."/>
            <person name="Albersmeier A."/>
            <person name="Lipski A."/>
            <person name="Kalinowski J."/>
        </authorList>
    </citation>
    <scope>NUCLEOTIDE SEQUENCE [LARGE SCALE GENOMIC DNA]</scope>
    <source>
        <strain evidence="5 6">RW2-5</strain>
    </source>
</reference>
<keyword evidence="6" id="KW-1185">Reference proteome</keyword>
<dbReference type="CDD" id="cd05907">
    <property type="entry name" value="VL_LC_FACS_like"/>
    <property type="match status" value="1"/>
</dbReference>
<evidence type="ECO:0000256" key="3">
    <source>
        <dbReference type="SAM" id="MobiDB-lite"/>
    </source>
</evidence>
<feature type="region of interest" description="Disordered" evidence="3">
    <location>
        <begin position="1"/>
        <end position="55"/>
    </location>
</feature>
<dbReference type="PATRIC" id="fig|1408189.4.peg.2044"/>
<dbReference type="SUPFAM" id="SSF56801">
    <property type="entry name" value="Acetyl-CoA synthetase-like"/>
    <property type="match status" value="1"/>
</dbReference>
<dbReference type="GO" id="GO:0016020">
    <property type="term" value="C:membrane"/>
    <property type="evidence" value="ECO:0007669"/>
    <property type="project" value="TreeGrafter"/>
</dbReference>
<evidence type="ECO:0000256" key="1">
    <source>
        <dbReference type="ARBA" id="ARBA00022741"/>
    </source>
</evidence>
<dbReference type="InterPro" id="IPR042099">
    <property type="entry name" value="ANL_N_sf"/>
</dbReference>
<accession>A0A0K2H210</accession>
<organism evidence="5 6">
    <name type="scientific">Corynebacterium lactis RW2-5</name>
    <dbReference type="NCBI Taxonomy" id="1408189"/>
    <lineage>
        <taxon>Bacteria</taxon>
        <taxon>Bacillati</taxon>
        <taxon>Actinomycetota</taxon>
        <taxon>Actinomycetes</taxon>
        <taxon>Mycobacteriales</taxon>
        <taxon>Corynebacteriaceae</taxon>
        <taxon>Corynebacterium</taxon>
    </lineage>
</organism>
<dbReference type="GO" id="GO:0004467">
    <property type="term" value="F:long-chain fatty acid-CoA ligase activity"/>
    <property type="evidence" value="ECO:0007669"/>
    <property type="project" value="TreeGrafter"/>
</dbReference>
<dbReference type="Gene3D" id="3.40.50.12780">
    <property type="entry name" value="N-terminal domain of ligase-like"/>
    <property type="match status" value="1"/>
</dbReference>
<dbReference type="PANTHER" id="PTHR43272">
    <property type="entry name" value="LONG-CHAIN-FATTY-ACID--COA LIGASE"/>
    <property type="match status" value="1"/>
</dbReference>
<feature type="compositionally biased region" description="Low complexity" evidence="3">
    <location>
        <begin position="1"/>
        <end position="22"/>
    </location>
</feature>
<evidence type="ECO:0000259" key="4">
    <source>
        <dbReference type="Pfam" id="PF00501"/>
    </source>
</evidence>
<dbReference type="AlphaFoldDB" id="A0A0K2H210"/>
<feature type="domain" description="AMP-dependent synthetase/ligase" evidence="4">
    <location>
        <begin position="76"/>
        <end position="495"/>
    </location>
</feature>
<evidence type="ECO:0000313" key="6">
    <source>
        <dbReference type="Proteomes" id="UP000058446"/>
    </source>
</evidence>
<dbReference type="InterPro" id="IPR000873">
    <property type="entry name" value="AMP-dep_synth/lig_dom"/>
</dbReference>
<dbReference type="GO" id="GO:0005524">
    <property type="term" value="F:ATP binding"/>
    <property type="evidence" value="ECO:0007669"/>
    <property type="project" value="UniProtKB-KW"/>
</dbReference>
<protein>
    <submittedName>
        <fullName evidence="5">AMP-dependent synthetase</fullName>
    </submittedName>
</protein>
<keyword evidence="1" id="KW-0547">Nucleotide-binding</keyword>
<dbReference type="InterPro" id="IPR020845">
    <property type="entry name" value="AMP-binding_CS"/>
</dbReference>
<dbReference type="Proteomes" id="UP000058446">
    <property type="component" value="Chromosome"/>
</dbReference>
<dbReference type="KEGG" id="clw:CLAC_10195"/>
<evidence type="ECO:0000256" key="2">
    <source>
        <dbReference type="ARBA" id="ARBA00022840"/>
    </source>
</evidence>
<dbReference type="PROSITE" id="PS00455">
    <property type="entry name" value="AMP_BINDING"/>
    <property type="match status" value="1"/>
</dbReference>
<evidence type="ECO:0000313" key="5">
    <source>
        <dbReference type="EMBL" id="ALA67978.1"/>
    </source>
</evidence>
<name>A0A0K2H210_9CORY</name>
<dbReference type="RefSeq" id="WP_053412784.1">
    <property type="nucleotide sequence ID" value="NZ_CP006841.1"/>
</dbReference>
<dbReference type="STRING" id="1408189.CLAC_10195"/>
<gene>
    <name evidence="5" type="ORF">CLAC_10195</name>
</gene>
<dbReference type="EMBL" id="CP006841">
    <property type="protein sequence ID" value="ALA67978.1"/>
    <property type="molecule type" value="Genomic_DNA"/>
</dbReference>
<proteinExistence type="predicted"/>
<sequence>MTLANPHPSAASNAAPNEFNAPQAHDQSPPINLRGVPRPTNAPKATWSANGIPSSEAEQIDREILDNPAASIGHLLQRRAATTPDKVAYRFRDPNEQWQSFTWDQFNDRVQQLAAGLLEVGVTKDSAAAIIAGTSISWVEADISLMSIGAQSIAIYPTSISEDISYILRDSNSRIAIVEDASQVEKLLSVRQELPQLDHVYVIDPAFDFATITDEDSREWLSPLEELRTLGSQYLQQDSDVANRAIAAVDHETVACLQYTSGTTGKPKGAIITHGAWVKNVASVCSIGSIYNDDVHFIWLPMAHLFGRFLVYLSADAGVPTAIDGRIDKIVENLQEVKPTVMGGAPRIFEKAYSAIMAQFDGDGVKAKLGKVSMRLALEDTERRLVGKRSSAWHRAKLAIADRVVLSKIRAALGGNVRMFISGSAPINQDITKWFTAMGMPIAEGYGLTEGCITHLTRLDAFRIGTIGWPLPGVDARLADDGELLIRSDWNLLGYHNRPDATKEVLPGGSYMYTGDIAHIDDGYFYITDRKKSLFKTSNGKYVAPAAIESEFKGLCPIAMELATYGEGHKFIVGMVILEEKATQAWCEANGIEADSFTEMTQHPKVVEFVQQCLAKLNERLNSWEQVKRFRILDRELTLEADELTASLKMRRKHVHETMKEQFEALYEDPLAPGCHDSAGVTWVSFAQPALDEHPVLDDAHDIHLRRRRKP</sequence>
<keyword evidence="2" id="KW-0067">ATP-binding</keyword>
<dbReference type="OrthoDB" id="9803968at2"/>